<organism evidence="2 3">
    <name type="scientific">Cognatilysobacter xinjiangensis</name>
    <dbReference type="NCBI Taxonomy" id="546892"/>
    <lineage>
        <taxon>Bacteria</taxon>
        <taxon>Pseudomonadati</taxon>
        <taxon>Pseudomonadota</taxon>
        <taxon>Gammaproteobacteria</taxon>
        <taxon>Lysobacterales</taxon>
        <taxon>Lysobacteraceae</taxon>
        <taxon>Cognatilysobacter</taxon>
    </lineage>
</organism>
<name>A0ABQ3C5F2_9GAMM</name>
<reference evidence="3" key="1">
    <citation type="journal article" date="2019" name="Int. J. Syst. Evol. Microbiol.">
        <title>The Global Catalogue of Microorganisms (GCM) 10K type strain sequencing project: providing services to taxonomists for standard genome sequencing and annotation.</title>
        <authorList>
            <consortium name="The Broad Institute Genomics Platform"/>
            <consortium name="The Broad Institute Genome Sequencing Center for Infectious Disease"/>
            <person name="Wu L."/>
            <person name="Ma J."/>
        </authorList>
    </citation>
    <scope>NUCLEOTIDE SEQUENCE [LARGE SCALE GENOMIC DNA]</scope>
    <source>
        <strain evidence="3">KCTC 22558</strain>
    </source>
</reference>
<dbReference type="RefSeq" id="WP_189449156.1">
    <property type="nucleotide sequence ID" value="NZ_BMXY01000002.1"/>
</dbReference>
<keyword evidence="1" id="KW-0732">Signal</keyword>
<sequence>MKKRVLVAMLAMLIATTAHAAEPVRLDASSDAAAEASWKRMVASSNASKKQKLLEAMLKINLAGVKTASDVVDHPEMHSLGIARIKERVAGMTADEIIEYGERVGTAQIERTEVVPVLPTPAELQ</sequence>
<feature type="signal peptide" evidence="1">
    <location>
        <begin position="1"/>
        <end position="20"/>
    </location>
</feature>
<evidence type="ECO:0000256" key="1">
    <source>
        <dbReference type="SAM" id="SignalP"/>
    </source>
</evidence>
<accession>A0ABQ3C5F2</accession>
<dbReference type="InterPro" id="IPR046516">
    <property type="entry name" value="DUF6694"/>
</dbReference>
<dbReference type="EMBL" id="BMXY01000002">
    <property type="protein sequence ID" value="GGZ64722.1"/>
    <property type="molecule type" value="Genomic_DNA"/>
</dbReference>
<proteinExistence type="predicted"/>
<evidence type="ECO:0000313" key="3">
    <source>
        <dbReference type="Proteomes" id="UP000643403"/>
    </source>
</evidence>
<evidence type="ECO:0008006" key="4">
    <source>
        <dbReference type="Google" id="ProtNLM"/>
    </source>
</evidence>
<dbReference type="Pfam" id="PF20404">
    <property type="entry name" value="DUF6694"/>
    <property type="match status" value="1"/>
</dbReference>
<comment type="caution">
    <text evidence="2">The sequence shown here is derived from an EMBL/GenBank/DDBJ whole genome shotgun (WGS) entry which is preliminary data.</text>
</comment>
<feature type="chain" id="PRO_5045944589" description="Helix-hairpin-helix motif-containing protein" evidence="1">
    <location>
        <begin position="21"/>
        <end position="125"/>
    </location>
</feature>
<evidence type="ECO:0000313" key="2">
    <source>
        <dbReference type="EMBL" id="GGZ64722.1"/>
    </source>
</evidence>
<gene>
    <name evidence="2" type="ORF">GCM10008101_18060</name>
</gene>
<dbReference type="Proteomes" id="UP000643403">
    <property type="component" value="Unassembled WGS sequence"/>
</dbReference>
<keyword evidence="3" id="KW-1185">Reference proteome</keyword>
<protein>
    <recommendedName>
        <fullName evidence="4">Helix-hairpin-helix motif-containing protein</fullName>
    </recommendedName>
</protein>